<dbReference type="EMBL" id="JACHBW010000008">
    <property type="protein sequence ID" value="MBB6103232.1"/>
    <property type="molecule type" value="Genomic_DNA"/>
</dbReference>
<evidence type="ECO:0000313" key="1">
    <source>
        <dbReference type="EMBL" id="MBB6103232.1"/>
    </source>
</evidence>
<comment type="caution">
    <text evidence="1">The sequence shown here is derived from an EMBL/GenBank/DDBJ whole genome shotgun (WGS) entry which is preliminary data.</text>
</comment>
<name>A0A7W9TXH2_9BURK</name>
<keyword evidence="2" id="KW-1185">Reference proteome</keyword>
<dbReference type="RefSeq" id="WP_183724745.1">
    <property type="nucleotide sequence ID" value="NZ_JACHBW010000008.1"/>
</dbReference>
<gene>
    <name evidence="1" type="ORF">F4827_003087</name>
</gene>
<protein>
    <recommendedName>
        <fullName evidence="3">Phage tail protein</fullName>
    </recommendedName>
</protein>
<accession>A0A7W9TXH2</accession>
<dbReference type="Proteomes" id="UP000571554">
    <property type="component" value="Unassembled WGS sequence"/>
</dbReference>
<evidence type="ECO:0000313" key="2">
    <source>
        <dbReference type="Proteomes" id="UP000571554"/>
    </source>
</evidence>
<sequence length="663" mass="66985">MGTMIYQYGQLNTAGAMAPGAYVQIVKPPPVVAGVATNGYGLVGVASWGPVNSPVVTGSPQANQANWGPVTNRLRDLATAIAIAFMLGQYNNIAVRVTDGTDTAATGTLKDGSNATGATLTGFYTGSLGNSLVATTSTGTKANSYKVTLALPGFQPEIFDNLTQGVSSANVTPGTGYTSVPNLAISAPQGANGVQATANATLKVVSANVSGGGANAGSGYTTGDTITLSNGVVLGVTATAGAITALSVTNAGSLTGGSIPTNPVAQQSTSGAGTGALVNLVWGLGPVSITNPGSGYTSATATLSGGGAGTGGSVVLATSIWLNLVNAINQGQSGVRGPSQLAIATIGTSAAAPALASVTLSGGTDGAAGVTDASLIGANTTPPSGMYALQSSGVQTMNLVDHSTSSQWSTMGLFGQQFGVFGAAQGQPGQSISTVSTSLNTAGVDTYGLKALVGDWVYWQDNVNNVQRLVGPATIWGPMRANLAPNQSTLNKPVQGIIGTQRSVQQVPYSGPETLSAVQARLDFLANPSPGGNYFGFQTDRNTSSDASTNSESYTTMTNFIALTLAANFGYVVGNPQTDDLRTEARDAITAWLSTLWLVNKYIGDVNNPTKQPYKVTLDESNNPDSNVSLGIMQCLVQVKFQSIVREFLISLQGGSTVSVSVS</sequence>
<dbReference type="AlphaFoldDB" id="A0A7W9TXH2"/>
<organism evidence="1 2">
    <name type="scientific">Paraburkholderia bannensis</name>
    <dbReference type="NCBI Taxonomy" id="765414"/>
    <lineage>
        <taxon>Bacteria</taxon>
        <taxon>Pseudomonadati</taxon>
        <taxon>Pseudomonadota</taxon>
        <taxon>Betaproteobacteria</taxon>
        <taxon>Burkholderiales</taxon>
        <taxon>Burkholderiaceae</taxon>
        <taxon>Paraburkholderia</taxon>
    </lineage>
</organism>
<proteinExistence type="predicted"/>
<evidence type="ECO:0008006" key="3">
    <source>
        <dbReference type="Google" id="ProtNLM"/>
    </source>
</evidence>
<reference evidence="1 2" key="1">
    <citation type="submission" date="2020-08" db="EMBL/GenBank/DDBJ databases">
        <title>Above-ground endophytic microbial communities from plants in different locations in the United States.</title>
        <authorList>
            <person name="Frank C."/>
        </authorList>
    </citation>
    <scope>NUCLEOTIDE SEQUENCE [LARGE SCALE GENOMIC DNA]</scope>
    <source>
        <strain evidence="1 2">WP4_2_2</strain>
    </source>
</reference>